<dbReference type="Proteomes" id="UP000095287">
    <property type="component" value="Unplaced"/>
</dbReference>
<sequence length="87" mass="10207">MLSIDWRSIWQKKSCVQISAINPLFSPVSLIYGTSNYVHRNQRLTFYMSQFRQYVWHLTIQLVHSDLITSVMSSNIRLTLSELVITT</sequence>
<dbReference type="AlphaFoldDB" id="A0A1I8AEW4"/>
<evidence type="ECO:0000313" key="1">
    <source>
        <dbReference type="Proteomes" id="UP000095287"/>
    </source>
</evidence>
<proteinExistence type="predicted"/>
<dbReference type="WBParaSite" id="L893_g4748.t1">
    <property type="protein sequence ID" value="L893_g4748.t1"/>
    <property type="gene ID" value="L893_g4748"/>
</dbReference>
<evidence type="ECO:0000313" key="2">
    <source>
        <dbReference type="WBParaSite" id="L893_g4748.t1"/>
    </source>
</evidence>
<protein>
    <submittedName>
        <fullName evidence="2">Ovule protein</fullName>
    </submittedName>
</protein>
<reference evidence="2" key="1">
    <citation type="submission" date="2016-11" db="UniProtKB">
        <authorList>
            <consortium name="WormBaseParasite"/>
        </authorList>
    </citation>
    <scope>IDENTIFICATION</scope>
</reference>
<accession>A0A1I8AEW4</accession>
<keyword evidence="1" id="KW-1185">Reference proteome</keyword>
<name>A0A1I8AEW4_9BILA</name>
<organism evidence="1 2">
    <name type="scientific">Steinernema glaseri</name>
    <dbReference type="NCBI Taxonomy" id="37863"/>
    <lineage>
        <taxon>Eukaryota</taxon>
        <taxon>Metazoa</taxon>
        <taxon>Ecdysozoa</taxon>
        <taxon>Nematoda</taxon>
        <taxon>Chromadorea</taxon>
        <taxon>Rhabditida</taxon>
        <taxon>Tylenchina</taxon>
        <taxon>Panagrolaimomorpha</taxon>
        <taxon>Strongyloidoidea</taxon>
        <taxon>Steinernematidae</taxon>
        <taxon>Steinernema</taxon>
    </lineage>
</organism>